<gene>
    <name evidence="1" type="ORF">ACFFIA_40810</name>
</gene>
<evidence type="ECO:0000313" key="2">
    <source>
        <dbReference type="Proteomes" id="UP001589867"/>
    </source>
</evidence>
<accession>A0ABV6MGW0</accession>
<reference evidence="1 2" key="1">
    <citation type="submission" date="2024-09" db="EMBL/GenBank/DDBJ databases">
        <authorList>
            <person name="Sun Q."/>
            <person name="Mori K."/>
        </authorList>
    </citation>
    <scope>NUCLEOTIDE SEQUENCE [LARGE SCALE GENOMIC DNA]</scope>
    <source>
        <strain evidence="1 2">TBRC 3947</strain>
    </source>
</reference>
<comment type="caution">
    <text evidence="1">The sequence shown here is derived from an EMBL/GenBank/DDBJ whole genome shotgun (WGS) entry which is preliminary data.</text>
</comment>
<protein>
    <submittedName>
        <fullName evidence="1">Uncharacterized protein</fullName>
    </submittedName>
</protein>
<dbReference type="RefSeq" id="WP_377262229.1">
    <property type="nucleotide sequence ID" value="NZ_JBHLUH010000094.1"/>
</dbReference>
<keyword evidence="2" id="KW-1185">Reference proteome</keyword>
<evidence type="ECO:0000313" key="1">
    <source>
        <dbReference type="EMBL" id="MFC0533960.1"/>
    </source>
</evidence>
<organism evidence="1 2">
    <name type="scientific">Phytohabitans kaempferiae</name>
    <dbReference type="NCBI Taxonomy" id="1620943"/>
    <lineage>
        <taxon>Bacteria</taxon>
        <taxon>Bacillati</taxon>
        <taxon>Actinomycetota</taxon>
        <taxon>Actinomycetes</taxon>
        <taxon>Micromonosporales</taxon>
        <taxon>Micromonosporaceae</taxon>
    </lineage>
</organism>
<dbReference type="EMBL" id="JBHLUH010000094">
    <property type="protein sequence ID" value="MFC0533960.1"/>
    <property type="molecule type" value="Genomic_DNA"/>
</dbReference>
<proteinExistence type="predicted"/>
<dbReference type="Proteomes" id="UP001589867">
    <property type="component" value="Unassembled WGS sequence"/>
</dbReference>
<sequence>MTGRLLDGLSELWAVALGERRNLSPGSPVAVLDRLLREGAS</sequence>
<name>A0ABV6MGW0_9ACTN</name>